<protein>
    <submittedName>
        <fullName evidence="1">Uncharacterized protein</fullName>
    </submittedName>
</protein>
<name>A0ACC3N7P1_9PEZI</name>
<keyword evidence="2" id="KW-1185">Reference proteome</keyword>
<evidence type="ECO:0000313" key="1">
    <source>
        <dbReference type="EMBL" id="KAK3711651.1"/>
    </source>
</evidence>
<accession>A0ACC3N7P1</accession>
<gene>
    <name evidence="1" type="ORF">LTR37_009427</name>
</gene>
<sequence length="255" mass="28453">MPNRSAPQGHAGRAAILGDLFANRISSRDAVERLASLTLQDNPMSGLGVTWASITWIAYESSDHLEKLADVLVDMMNLPAPKDEHGHQLTLDGKRIWSLQLPAEGSERRKTIHNFVNINKLAALLMRSRSAPFSEYDIFAIATMRDALETPVHQGETQEHDAFLPAAAAWISLLGREIYSWDREISHGDEQGDPGMGGPLWNGQHGPCKERWQLWKTRFEELSQLEQLSDELRVIAKGAEAQMNAVEEHSAPWTA</sequence>
<dbReference type="Proteomes" id="UP001281147">
    <property type="component" value="Unassembled WGS sequence"/>
</dbReference>
<comment type="caution">
    <text evidence="1">The sequence shown here is derived from an EMBL/GenBank/DDBJ whole genome shotgun (WGS) entry which is preliminary data.</text>
</comment>
<proteinExistence type="predicted"/>
<dbReference type="EMBL" id="JAUTXU010000074">
    <property type="protein sequence ID" value="KAK3711651.1"/>
    <property type="molecule type" value="Genomic_DNA"/>
</dbReference>
<reference evidence="1" key="1">
    <citation type="submission" date="2023-07" db="EMBL/GenBank/DDBJ databases">
        <title>Black Yeasts Isolated from many extreme environments.</title>
        <authorList>
            <person name="Coleine C."/>
            <person name="Stajich J.E."/>
            <person name="Selbmann L."/>
        </authorList>
    </citation>
    <scope>NUCLEOTIDE SEQUENCE</scope>
    <source>
        <strain evidence="1">CCFEE 5714</strain>
    </source>
</reference>
<evidence type="ECO:0000313" key="2">
    <source>
        <dbReference type="Proteomes" id="UP001281147"/>
    </source>
</evidence>
<organism evidence="1 2">
    <name type="scientific">Vermiconidia calcicola</name>
    <dbReference type="NCBI Taxonomy" id="1690605"/>
    <lineage>
        <taxon>Eukaryota</taxon>
        <taxon>Fungi</taxon>
        <taxon>Dikarya</taxon>
        <taxon>Ascomycota</taxon>
        <taxon>Pezizomycotina</taxon>
        <taxon>Dothideomycetes</taxon>
        <taxon>Dothideomycetidae</taxon>
        <taxon>Mycosphaerellales</taxon>
        <taxon>Extremaceae</taxon>
        <taxon>Vermiconidia</taxon>
    </lineage>
</organism>